<organism evidence="1 2">
    <name type="scientific">Pristionchus mayeri</name>
    <dbReference type="NCBI Taxonomy" id="1317129"/>
    <lineage>
        <taxon>Eukaryota</taxon>
        <taxon>Metazoa</taxon>
        <taxon>Ecdysozoa</taxon>
        <taxon>Nematoda</taxon>
        <taxon>Chromadorea</taxon>
        <taxon>Rhabditida</taxon>
        <taxon>Rhabditina</taxon>
        <taxon>Diplogasteromorpha</taxon>
        <taxon>Diplogasteroidea</taxon>
        <taxon>Neodiplogasteridae</taxon>
        <taxon>Pristionchus</taxon>
    </lineage>
</organism>
<proteinExistence type="predicted"/>
<dbReference type="EMBL" id="BTRK01000005">
    <property type="protein sequence ID" value="GMR55428.1"/>
    <property type="molecule type" value="Genomic_DNA"/>
</dbReference>
<evidence type="ECO:0000313" key="2">
    <source>
        <dbReference type="Proteomes" id="UP001328107"/>
    </source>
</evidence>
<reference evidence="2" key="1">
    <citation type="submission" date="2022-10" db="EMBL/GenBank/DDBJ databases">
        <title>Genome assembly of Pristionchus species.</title>
        <authorList>
            <person name="Yoshida K."/>
            <person name="Sommer R.J."/>
        </authorList>
    </citation>
    <scope>NUCLEOTIDE SEQUENCE [LARGE SCALE GENOMIC DNA]</scope>
    <source>
        <strain evidence="2">RS5460</strain>
    </source>
</reference>
<dbReference type="AlphaFoldDB" id="A0AAN5D2K1"/>
<feature type="non-terminal residue" evidence="1">
    <location>
        <position position="77"/>
    </location>
</feature>
<dbReference type="Proteomes" id="UP001328107">
    <property type="component" value="Unassembled WGS sequence"/>
</dbReference>
<feature type="non-terminal residue" evidence="1">
    <location>
        <position position="1"/>
    </location>
</feature>
<comment type="caution">
    <text evidence="1">The sequence shown here is derived from an EMBL/GenBank/DDBJ whole genome shotgun (WGS) entry which is preliminary data.</text>
</comment>
<accession>A0AAN5D2K1</accession>
<evidence type="ECO:0000313" key="1">
    <source>
        <dbReference type="EMBL" id="GMR55428.1"/>
    </source>
</evidence>
<protein>
    <submittedName>
        <fullName evidence="1">Uncharacterized protein</fullName>
    </submittedName>
</protein>
<sequence length="77" mass="8616">SGVFIEGGFKWSVLFEKNADISGVLTLRCGAYHSEPWKCEAEVGWCHLRVDGVKYTGQEERFSFDDDKDSAVLGLEV</sequence>
<gene>
    <name evidence="1" type="ORF">PMAYCL1PPCAC_25623</name>
</gene>
<keyword evidence="2" id="KW-1185">Reference proteome</keyword>
<name>A0AAN5D2K1_9BILA</name>